<reference evidence="1" key="1">
    <citation type="submission" date="2023-09" db="EMBL/GenBank/DDBJ databases">
        <title>Vallitalea sediminicola and Vallitalea maricola sp. nov., anaerobic bacteria isolated from marine sediment.</title>
        <authorList>
            <person name="Hirano S."/>
            <person name="Maeda A."/>
            <person name="Terahara T."/>
            <person name="Mori K."/>
            <person name="Hamada M."/>
            <person name="Matsumoto R."/>
            <person name="Kobayashi T."/>
        </authorList>
    </citation>
    <scope>NUCLEOTIDE SEQUENCE</scope>
    <source>
        <strain evidence="1">AN17-2</strain>
    </source>
</reference>
<name>A0ACB5UM94_9FIRM</name>
<dbReference type="Proteomes" id="UP001374599">
    <property type="component" value="Unassembled WGS sequence"/>
</dbReference>
<evidence type="ECO:0000313" key="1">
    <source>
        <dbReference type="EMBL" id="GMQ64084.1"/>
    </source>
</evidence>
<keyword evidence="2" id="KW-1185">Reference proteome</keyword>
<protein>
    <submittedName>
        <fullName evidence="1">Uncharacterized protein</fullName>
    </submittedName>
</protein>
<comment type="caution">
    <text evidence="1">The sequence shown here is derived from an EMBL/GenBank/DDBJ whole genome shotgun (WGS) entry which is preliminary data.</text>
</comment>
<evidence type="ECO:0000313" key="2">
    <source>
        <dbReference type="Proteomes" id="UP001374599"/>
    </source>
</evidence>
<accession>A0ACB5UM94</accession>
<organism evidence="1 2">
    <name type="scientific">Vallitalea maricola</name>
    <dbReference type="NCBI Taxonomy" id="3074433"/>
    <lineage>
        <taxon>Bacteria</taxon>
        <taxon>Bacillati</taxon>
        <taxon>Bacillota</taxon>
        <taxon>Clostridia</taxon>
        <taxon>Lachnospirales</taxon>
        <taxon>Vallitaleaceae</taxon>
        <taxon>Vallitalea</taxon>
    </lineage>
</organism>
<dbReference type="EMBL" id="BTPU01000060">
    <property type="protein sequence ID" value="GMQ64084.1"/>
    <property type="molecule type" value="Genomic_DNA"/>
</dbReference>
<sequence>MGISIILSSYYTLKEVRLYTIYNYEAYLDELSVIPSDAKTLGNLNMEFYFDNDRLLDYRNLTFLEENNIPFRDYIVDNNIEYIIYTEELDYIHRNPRWNILYGNDHYYDEINKYIEENCALIHEFSNSLYGIRIPRYMMEYDWKIKIYKITTIS</sequence>
<gene>
    <name evidence="1" type="ORF">AN2V17_33210</name>
</gene>
<proteinExistence type="predicted"/>